<dbReference type="AlphaFoldDB" id="A0A091CXR5"/>
<dbReference type="EMBL" id="KN123827">
    <property type="protein sequence ID" value="KFO23048.1"/>
    <property type="molecule type" value="Genomic_DNA"/>
</dbReference>
<protein>
    <submittedName>
        <fullName evidence="1">Uncharacterized protein</fullName>
    </submittedName>
</protein>
<keyword evidence="2" id="KW-1185">Reference proteome</keyword>
<sequence>MVSWNRGVVLGGGVMESEAGVMESESDVMESGNGVMESGSGVMESGSDVMESGGVSEDGKQDYLPYRLRRTPGTELLCSRSFKLLMVQQESKEDGEGEQGENIAPVHIASKDVMMRSSYLTWVALSLTMSIQFANIPSRQPALVSEESLPALEASTIHGKQNVFMLTLSSVQLLGKKSWCSRGAVSSYTPAPAGRKSASPSREGGGMVAREVTEAVPVLCTLQVDSGVPQSSFWCPGLDVLLPGVLRMPDWGTAAVAS</sequence>
<accession>A0A091CXR5</accession>
<evidence type="ECO:0000313" key="1">
    <source>
        <dbReference type="EMBL" id="KFO23048.1"/>
    </source>
</evidence>
<proteinExistence type="predicted"/>
<evidence type="ECO:0000313" key="2">
    <source>
        <dbReference type="Proteomes" id="UP000028990"/>
    </source>
</evidence>
<reference evidence="1 2" key="1">
    <citation type="submission" date="2013-11" db="EMBL/GenBank/DDBJ databases">
        <title>The Damaraland mole rat (Fukomys damarensis) genome and evolution of African mole rats.</title>
        <authorList>
            <person name="Gladyshev V.N."/>
            <person name="Fang X."/>
        </authorList>
    </citation>
    <scope>NUCLEOTIDE SEQUENCE [LARGE SCALE GENOMIC DNA]</scope>
    <source>
        <tissue evidence="1">Liver</tissue>
    </source>
</reference>
<gene>
    <name evidence="1" type="ORF">H920_15553</name>
</gene>
<dbReference type="Proteomes" id="UP000028990">
    <property type="component" value="Unassembled WGS sequence"/>
</dbReference>
<name>A0A091CXR5_FUKDA</name>
<organism evidence="1 2">
    <name type="scientific">Fukomys damarensis</name>
    <name type="common">Damaraland mole rat</name>
    <name type="synonym">Cryptomys damarensis</name>
    <dbReference type="NCBI Taxonomy" id="885580"/>
    <lineage>
        <taxon>Eukaryota</taxon>
        <taxon>Metazoa</taxon>
        <taxon>Chordata</taxon>
        <taxon>Craniata</taxon>
        <taxon>Vertebrata</taxon>
        <taxon>Euteleostomi</taxon>
        <taxon>Mammalia</taxon>
        <taxon>Eutheria</taxon>
        <taxon>Euarchontoglires</taxon>
        <taxon>Glires</taxon>
        <taxon>Rodentia</taxon>
        <taxon>Hystricomorpha</taxon>
        <taxon>Bathyergidae</taxon>
        <taxon>Fukomys</taxon>
    </lineage>
</organism>